<protein>
    <submittedName>
        <fullName evidence="6">Prolyl oligopeptidase family serine peptidase</fullName>
    </submittedName>
</protein>
<accession>A0AAX3LDY4</accession>
<dbReference type="SUPFAM" id="SSF53474">
    <property type="entry name" value="alpha/beta-Hydrolases"/>
    <property type="match status" value="1"/>
</dbReference>
<gene>
    <name evidence="6" type="ORF">PHA72_06415</name>
</gene>
<evidence type="ECO:0000259" key="5">
    <source>
        <dbReference type="Pfam" id="PF02897"/>
    </source>
</evidence>
<dbReference type="Proteomes" id="UP001210538">
    <property type="component" value="Chromosome"/>
</dbReference>
<dbReference type="EMBL" id="CP116347">
    <property type="protein sequence ID" value="WCE14512.1"/>
    <property type="molecule type" value="Genomic_DNA"/>
</dbReference>
<feature type="domain" description="Peptidase S9A N-terminal" evidence="5">
    <location>
        <begin position="37"/>
        <end position="417"/>
    </location>
</feature>
<evidence type="ECO:0000256" key="2">
    <source>
        <dbReference type="ARBA" id="ARBA00022801"/>
    </source>
</evidence>
<dbReference type="Pfam" id="PF02897">
    <property type="entry name" value="Peptidase_S9_N"/>
    <property type="match status" value="1"/>
</dbReference>
<dbReference type="SUPFAM" id="SSF50993">
    <property type="entry name" value="Peptidase/esterase 'gauge' domain"/>
    <property type="match status" value="1"/>
</dbReference>
<dbReference type="AlphaFoldDB" id="A0AAX3LDY4"/>
<dbReference type="PROSITE" id="PS51257">
    <property type="entry name" value="PROKAR_LIPOPROTEIN"/>
    <property type="match status" value="1"/>
</dbReference>
<dbReference type="GO" id="GO:0070012">
    <property type="term" value="F:oligopeptidase activity"/>
    <property type="evidence" value="ECO:0007669"/>
    <property type="project" value="TreeGrafter"/>
</dbReference>
<keyword evidence="2" id="KW-0378">Hydrolase</keyword>
<dbReference type="Gene3D" id="2.130.10.120">
    <property type="entry name" value="Prolyl oligopeptidase, N-terminal domain"/>
    <property type="match status" value="1"/>
</dbReference>
<dbReference type="RefSeq" id="WP_059306361.1">
    <property type="nucleotide sequence ID" value="NZ_CP076536.1"/>
</dbReference>
<dbReference type="GO" id="GO:0005829">
    <property type="term" value="C:cytosol"/>
    <property type="evidence" value="ECO:0007669"/>
    <property type="project" value="TreeGrafter"/>
</dbReference>
<sequence>MKNCARLSIKPTLFIIVILFGCVFFTHAHGRNADVDNNVDPYRWMETDGQQTARWLSHQSDQAVKILHTLPWRNALAKRLSILVNTEPTLSDIYDAGDRRFYLRSTTEHPYLRLFVQQKGKPERVVITPPVGYGINFFSPSPDGHYVAFGLSKNGTETTAINVIRVADGVVLKDEISAVRYPNVVWAADNQSFYYSLNDTTHDTGRQTCGKVYYHHLGSQNDVITFDWHTLPELTQKKCENVNLFASPDSAYLIVYFSKSISGYGGYLFSAKNDPALNGILHWAKIIDVDDNVSAFVCSGKWIYFANMNSSSGYDISRVDLSTPTSKREHVMSWANGELTQLTTSRDSLYIAYHDSGTNKFVRIPFEDPNKHQFIPTPADENVSAIFASNNRKDILFTRQSWLTQPAIFQYNPVNNRIRDTNLISPVKQSFTDYVTEEIWVLTADNVRVPLTLIHHKGIEHNGATPIWLTAYGAYGVSTLPEFDISRLLWLEQGGAIAIAHVRGGGELGPAWHEGGRENKKENSINDFIRCAEYLVDNNYTSPSKLVISGESAGGIIMGMAMTLRPELFSAVAIDVGILNTSRLDKIPIGEMNFEELGSPFTQSGMLNLLKIDAYQHLVPGKRYPPVLLTVGLHDQRVSPWQTAKFAARLQTINKPWNVPVLVLAYSQGGHNASTYAEADSKLVDTVSFFIWKTGIHFQNH</sequence>
<keyword evidence="7" id="KW-1185">Reference proteome</keyword>
<dbReference type="PANTHER" id="PTHR42881">
    <property type="entry name" value="PROLYL ENDOPEPTIDASE"/>
    <property type="match status" value="1"/>
</dbReference>
<name>A0AAX3LDY4_9ENTR</name>
<organism evidence="6 7">
    <name type="scientific">Enterobacter ludwigii</name>
    <dbReference type="NCBI Taxonomy" id="299767"/>
    <lineage>
        <taxon>Bacteria</taxon>
        <taxon>Pseudomonadati</taxon>
        <taxon>Pseudomonadota</taxon>
        <taxon>Gammaproteobacteria</taxon>
        <taxon>Enterobacterales</taxon>
        <taxon>Enterobacteriaceae</taxon>
        <taxon>Enterobacter</taxon>
        <taxon>Enterobacter cloacae complex</taxon>
    </lineage>
</organism>
<dbReference type="InterPro" id="IPR051167">
    <property type="entry name" value="Prolyl_oligopep/macrocyclase"/>
</dbReference>
<feature type="domain" description="Peptidase S9 prolyl oligopeptidase catalytic" evidence="4">
    <location>
        <begin position="482"/>
        <end position="692"/>
    </location>
</feature>
<evidence type="ECO:0000256" key="3">
    <source>
        <dbReference type="ARBA" id="ARBA00022825"/>
    </source>
</evidence>
<dbReference type="InterPro" id="IPR023302">
    <property type="entry name" value="Pept_S9A_N"/>
</dbReference>
<dbReference type="PANTHER" id="PTHR42881:SF13">
    <property type="entry name" value="PROLYL ENDOPEPTIDASE"/>
    <property type="match status" value="1"/>
</dbReference>
<keyword evidence="1" id="KW-0645">Protease</keyword>
<dbReference type="Gene3D" id="3.40.50.1820">
    <property type="entry name" value="alpha/beta hydrolase"/>
    <property type="match status" value="1"/>
</dbReference>
<dbReference type="GO" id="GO:0004252">
    <property type="term" value="F:serine-type endopeptidase activity"/>
    <property type="evidence" value="ECO:0007669"/>
    <property type="project" value="InterPro"/>
</dbReference>
<dbReference type="Pfam" id="PF00326">
    <property type="entry name" value="Peptidase_S9"/>
    <property type="match status" value="1"/>
</dbReference>
<dbReference type="InterPro" id="IPR002470">
    <property type="entry name" value="Peptidase_S9A"/>
</dbReference>
<dbReference type="GO" id="GO:0006508">
    <property type="term" value="P:proteolysis"/>
    <property type="evidence" value="ECO:0007669"/>
    <property type="project" value="UniProtKB-KW"/>
</dbReference>
<dbReference type="InterPro" id="IPR001375">
    <property type="entry name" value="Peptidase_S9_cat"/>
</dbReference>
<keyword evidence="3" id="KW-0720">Serine protease</keyword>
<evidence type="ECO:0000259" key="4">
    <source>
        <dbReference type="Pfam" id="PF00326"/>
    </source>
</evidence>
<proteinExistence type="predicted"/>
<evidence type="ECO:0000313" key="7">
    <source>
        <dbReference type="Proteomes" id="UP001210538"/>
    </source>
</evidence>
<dbReference type="InterPro" id="IPR029058">
    <property type="entry name" value="AB_hydrolase_fold"/>
</dbReference>
<reference evidence="6 7" key="1">
    <citation type="submission" date="2023-01" db="EMBL/GenBank/DDBJ databases">
        <title>Genome sequence resource and annotation of Enterobacter ludwigii, an economically important pathogen of seedling wilt with strawberry.</title>
        <authorList>
            <person name="Xie Y."/>
        </authorList>
    </citation>
    <scope>NUCLEOTIDE SEQUENCE [LARGE SCALE GENOMIC DNA]</scope>
    <source>
        <strain evidence="6 7">CM-TZ4</strain>
    </source>
</reference>
<evidence type="ECO:0000313" key="6">
    <source>
        <dbReference type="EMBL" id="WCE14512.1"/>
    </source>
</evidence>
<evidence type="ECO:0000256" key="1">
    <source>
        <dbReference type="ARBA" id="ARBA00022670"/>
    </source>
</evidence>
<dbReference type="PRINTS" id="PR00862">
    <property type="entry name" value="PROLIGOPTASE"/>
</dbReference>